<organism evidence="1 2">
    <name type="scientific">Aspergillus tanneri</name>
    <dbReference type="NCBI Taxonomy" id="1220188"/>
    <lineage>
        <taxon>Eukaryota</taxon>
        <taxon>Fungi</taxon>
        <taxon>Dikarya</taxon>
        <taxon>Ascomycota</taxon>
        <taxon>Pezizomycotina</taxon>
        <taxon>Eurotiomycetes</taxon>
        <taxon>Eurotiomycetidae</taxon>
        <taxon>Eurotiales</taxon>
        <taxon>Aspergillaceae</taxon>
        <taxon>Aspergillus</taxon>
        <taxon>Aspergillus subgen. Circumdati</taxon>
    </lineage>
</organism>
<evidence type="ECO:0000313" key="2">
    <source>
        <dbReference type="Proteomes" id="UP000308092"/>
    </source>
</evidence>
<reference evidence="1 2" key="1">
    <citation type="submission" date="2019-03" db="EMBL/GenBank/DDBJ databases">
        <title>The genome sequence of a newly discovered highly antifungal drug resistant Aspergillus species, Aspergillus tanneri NIH 1004.</title>
        <authorList>
            <person name="Mounaud S."/>
            <person name="Singh I."/>
            <person name="Joardar V."/>
            <person name="Pakala S."/>
            <person name="Pakala S."/>
            <person name="Venepally P."/>
            <person name="Hoover J."/>
            <person name="Nierman W."/>
            <person name="Chung J."/>
            <person name="Losada L."/>
        </authorList>
    </citation>
    <scope>NUCLEOTIDE SEQUENCE [LARGE SCALE GENOMIC DNA]</scope>
    <source>
        <strain evidence="1 2">NIH1004</strain>
    </source>
</reference>
<gene>
    <name evidence="1" type="ORF">EYZ11_011766</name>
</gene>
<sequence>MSGCNGYLQNMYLQVGAK</sequence>
<accession>A0A4S3J433</accession>
<dbReference type="EMBL" id="SOSA01000769">
    <property type="protein sequence ID" value="THC88787.1"/>
    <property type="molecule type" value="Genomic_DNA"/>
</dbReference>
<dbReference type="AlphaFoldDB" id="A0A4S3J433"/>
<evidence type="ECO:0000313" key="1">
    <source>
        <dbReference type="EMBL" id="THC88787.1"/>
    </source>
</evidence>
<comment type="caution">
    <text evidence="1">The sequence shown here is derived from an EMBL/GenBank/DDBJ whole genome shotgun (WGS) entry which is preliminary data.</text>
</comment>
<name>A0A4S3J433_9EURO</name>
<proteinExistence type="predicted"/>
<keyword evidence="2" id="KW-1185">Reference proteome</keyword>
<dbReference type="Proteomes" id="UP000308092">
    <property type="component" value="Unassembled WGS sequence"/>
</dbReference>
<protein>
    <submittedName>
        <fullName evidence="1">Uncharacterized protein</fullName>
    </submittedName>
</protein>
<dbReference type="VEuPathDB" id="FungiDB:EYZ11_011766"/>